<organism evidence="6 7">
    <name type="scientific">Pseudomonas syringae pv. castaneae</name>
    <dbReference type="NCBI Taxonomy" id="264450"/>
    <lineage>
        <taxon>Bacteria</taxon>
        <taxon>Pseudomonadati</taxon>
        <taxon>Pseudomonadota</taxon>
        <taxon>Gammaproteobacteria</taxon>
        <taxon>Pseudomonadales</taxon>
        <taxon>Pseudomonadaceae</taxon>
        <taxon>Pseudomonas</taxon>
        <taxon>Pseudomonas syringae</taxon>
    </lineage>
</organism>
<evidence type="ECO:0000256" key="5">
    <source>
        <dbReference type="SAM" id="Phobius"/>
    </source>
</evidence>
<comment type="caution">
    <text evidence="6">The sequence shown here is derived from an EMBL/GenBank/DDBJ whole genome shotgun (WGS) entry which is preliminary data.</text>
</comment>
<keyword evidence="4 5" id="KW-0472">Membrane</keyword>
<evidence type="ECO:0000313" key="6">
    <source>
        <dbReference type="EMBL" id="KPW97918.1"/>
    </source>
</evidence>
<dbReference type="Proteomes" id="UP000050381">
    <property type="component" value="Unassembled WGS sequence"/>
</dbReference>
<dbReference type="PANTHER" id="PTHR43879:SF1">
    <property type="entry name" value="GLUCOSE IMPORT SYSTEM PERMEASE PROTEIN GLCU"/>
    <property type="match status" value="1"/>
</dbReference>
<keyword evidence="2 5" id="KW-0812">Transmembrane</keyword>
<dbReference type="InterPro" id="IPR035906">
    <property type="entry name" value="MetI-like_sf"/>
</dbReference>
<accession>A0A0N8R6G4</accession>
<feature type="transmembrane region" description="Helical" evidence="5">
    <location>
        <begin position="31"/>
        <end position="53"/>
    </location>
</feature>
<evidence type="ECO:0008006" key="8">
    <source>
        <dbReference type="Google" id="ProtNLM"/>
    </source>
</evidence>
<evidence type="ECO:0000256" key="2">
    <source>
        <dbReference type="ARBA" id="ARBA00022692"/>
    </source>
</evidence>
<evidence type="ECO:0000256" key="4">
    <source>
        <dbReference type="ARBA" id="ARBA00023136"/>
    </source>
</evidence>
<evidence type="ECO:0000313" key="7">
    <source>
        <dbReference type="Proteomes" id="UP000050381"/>
    </source>
</evidence>
<keyword evidence="3 5" id="KW-1133">Transmembrane helix</keyword>
<proteinExistence type="predicted"/>
<protein>
    <recommendedName>
        <fullName evidence="8">Glucose ABC transporter permease</fullName>
    </recommendedName>
</protein>
<dbReference type="SUPFAM" id="SSF161098">
    <property type="entry name" value="MetI-like"/>
    <property type="match status" value="1"/>
</dbReference>
<dbReference type="AlphaFoldDB" id="A0A0N8R6G4"/>
<reference evidence="6 7" key="1">
    <citation type="submission" date="2015-09" db="EMBL/GenBank/DDBJ databases">
        <title>Genome announcement of multiple Pseudomonas syringae strains.</title>
        <authorList>
            <person name="Thakur S."/>
            <person name="Wang P.W."/>
            <person name="Gong Y."/>
            <person name="Weir B.S."/>
            <person name="Guttman D.S."/>
        </authorList>
    </citation>
    <scope>NUCLEOTIDE SEQUENCE [LARGE SCALE GENOMIC DNA]</scope>
    <source>
        <strain evidence="6 7">ICMP9419</strain>
    </source>
</reference>
<dbReference type="PATRIC" id="fig|264450.4.peg.913"/>
<dbReference type="EMBL" id="LJQD01000142">
    <property type="protein sequence ID" value="KPW97918.1"/>
    <property type="molecule type" value="Genomic_DNA"/>
</dbReference>
<sequence>MFSSGDSQPITVALNNLVNTSTGAKEYNVDMAAAMIAGLPTLLVYVVAGKYFVRGLTAGAVKG</sequence>
<name>A0A0N8R6G4_PSESX</name>
<evidence type="ECO:0000256" key="3">
    <source>
        <dbReference type="ARBA" id="ARBA00022989"/>
    </source>
</evidence>
<evidence type="ECO:0000256" key="1">
    <source>
        <dbReference type="ARBA" id="ARBA00004141"/>
    </source>
</evidence>
<dbReference type="GO" id="GO:0016020">
    <property type="term" value="C:membrane"/>
    <property type="evidence" value="ECO:0007669"/>
    <property type="project" value="UniProtKB-SubCell"/>
</dbReference>
<gene>
    <name evidence="6" type="ORF">ALO79_200233</name>
</gene>
<dbReference type="PANTHER" id="PTHR43879">
    <property type="entry name" value="ABC TRANSPORTER PERMEASE PROTEIN"/>
    <property type="match status" value="1"/>
</dbReference>
<comment type="subcellular location">
    <subcellularLocation>
        <location evidence="1">Membrane</location>
        <topology evidence="1">Multi-pass membrane protein</topology>
    </subcellularLocation>
</comment>